<dbReference type="GO" id="GO:0003676">
    <property type="term" value="F:nucleic acid binding"/>
    <property type="evidence" value="ECO:0007669"/>
    <property type="project" value="InterPro"/>
</dbReference>
<dbReference type="Gene3D" id="3.60.10.10">
    <property type="entry name" value="Endonuclease/exonuclease/phosphatase"/>
    <property type="match status" value="1"/>
</dbReference>
<feature type="domain" description="Reverse transcriptase" evidence="1">
    <location>
        <begin position="402"/>
        <end position="684"/>
    </location>
</feature>
<dbReference type="InterPro" id="IPR036691">
    <property type="entry name" value="Endo/exonu/phosph_ase_sf"/>
</dbReference>
<dbReference type="InterPro" id="IPR000477">
    <property type="entry name" value="RT_dom"/>
</dbReference>
<dbReference type="SUPFAM" id="SSF56219">
    <property type="entry name" value="DNase I-like"/>
    <property type="match status" value="1"/>
</dbReference>
<dbReference type="PANTHER" id="PTHR33116">
    <property type="entry name" value="REVERSE TRANSCRIPTASE ZINC-BINDING DOMAIN-CONTAINING PROTEIN-RELATED-RELATED"/>
    <property type="match status" value="1"/>
</dbReference>
<dbReference type="PROSITE" id="PS50878">
    <property type="entry name" value="RT_POL"/>
    <property type="match status" value="1"/>
</dbReference>
<dbReference type="InterPro" id="IPR002156">
    <property type="entry name" value="RNaseH_domain"/>
</dbReference>
<dbReference type="InterPro" id="IPR043502">
    <property type="entry name" value="DNA/RNA_pol_sf"/>
</dbReference>
<name>A0A6J5UAY2_PRUAR</name>
<dbReference type="Pfam" id="PF13966">
    <property type="entry name" value="zf-RVT"/>
    <property type="match status" value="1"/>
</dbReference>
<dbReference type="CDD" id="cd01650">
    <property type="entry name" value="RT_nLTR_like"/>
    <property type="match status" value="1"/>
</dbReference>
<dbReference type="InterPro" id="IPR012337">
    <property type="entry name" value="RNaseH-like_sf"/>
</dbReference>
<dbReference type="SUPFAM" id="SSF53098">
    <property type="entry name" value="Ribonuclease H-like"/>
    <property type="match status" value="1"/>
</dbReference>
<dbReference type="Pfam" id="PF13456">
    <property type="entry name" value="RVT_3"/>
    <property type="match status" value="1"/>
</dbReference>
<dbReference type="SUPFAM" id="SSF56672">
    <property type="entry name" value="DNA/RNA polymerases"/>
    <property type="match status" value="1"/>
</dbReference>
<evidence type="ECO:0000259" key="1">
    <source>
        <dbReference type="PROSITE" id="PS50878"/>
    </source>
</evidence>
<sequence>MQKVVLCKYGDFFIEAVIKDDVSGALWRLFAIYASTDDRIRRSQWQALQDRVHRSNDACLLMGDFNDILDETEKLGGLSRSERSMQDFRSFVADTHLLDLGYVGQPFTWRNRRQDGAICERLDRGLATGQWVAMFPDATVHHLAVVGSDHLMLMLHTQVPLSKWRKRFIYDPRWGEAEGCRGVVQQRWARQFTGSRGVQVTEKLRGVRRGLLDWRRSEWRSSKASIELLRKDLCQAYFAPDLHCEMIRHMENKLKEALHDEEVYWKLKSRVHWLNEGDKNSKFFHSKMVTRRRANRILGLEDSHGHWCDSPSDIHKIAAAYFEDIFTSCNPTNIAEITGCVHRKVTAQHNEVLLQEVTTEEIWSAVQSLHPTKSPGPDGYTGSFFHQFWDVIGPDINGLVKSFFHSGRLHRKLNHTHIVLIPKVGNPRKMTQWRPIALCNLVYKIISKILTLRLKKVLPAVVSSNQSAFVEDRLITDNILIVHEILHSLKSESRAGGSGLALKLDMAKAYDRVEWIFLDAMMRQLGFDPTFCQWIFECISTVTYSILLNGEASRPISPSRGLRQGDPLSPFLFLICAEGLSALLHRHEERGSLHGFKLRPQGLSISHLFFADDSVIFCHTEEREVYCLKQILDCYAKGSGQCINFDKSSIFFGRKCPARLKGQLAHILGVRQSGDFGKYLGLNADFGTSKRGVFEMVRKRIASKLLGWAEQYLSSAGKEVLIKAVAMAMPNYSMSCFKLPVSLCKEIERDIANFWWKGQKDRRGIHWVSWQKLCQFKKAGGMGFRDLLCFNLAMLAKIGWRILRNPNSLLARLLQEKYYVHSDFMHAVCGRKVSWGWKGILQGRRILEAGLRWRIGNGENVCIQQDRWLTTPSPSLIHSRHLDMPLMVHELIDQNMRCWDMDLVNRCFNPNEAKCISTIPISRWGCPDKKVWHYTSHGGYTVRSGYAVALTLRRNGELGRKAEGESSQGDKQRRIWKSIWGLQVPPKIRTFLWKCCRNVLAVKENLLHRGIDVETSCALCGQEGESQVHVFFKCEFARLLWFASPIQLDPCHILGEDFIVCWENLLKKYEQVEHCNDILQVCAFGLWRIWKIRNGAVFEGTVIEPHVAVECFLDQVHEFRTAQMHGKPLINELPRPPEVQAETVTSWRKPPYGVLKVNCDAAWVSQTQMGGVGWVVRDSDGWMVQAGGKGDMRGGSALAMEAEAIREALVACVQSGLSKLEVESDSLQVIRMIGGEWNMDIAVDTIVFDIKQLVGQFQHCVFLYTPRNCNKAAHKIAAFVSRVGGVHTWDDLWPEWIFDILVSDVNLTIRL</sequence>
<dbReference type="Pfam" id="PF03372">
    <property type="entry name" value="Exo_endo_phos"/>
    <property type="match status" value="1"/>
</dbReference>
<dbReference type="InterPro" id="IPR005135">
    <property type="entry name" value="Endo/exonuclease/phosphatase"/>
</dbReference>
<dbReference type="InterPro" id="IPR044730">
    <property type="entry name" value="RNase_H-like_dom_plant"/>
</dbReference>
<protein>
    <recommendedName>
        <fullName evidence="1">Reverse transcriptase domain-containing protein</fullName>
    </recommendedName>
</protein>
<dbReference type="InterPro" id="IPR026960">
    <property type="entry name" value="RVT-Znf"/>
</dbReference>
<dbReference type="Proteomes" id="UP000507222">
    <property type="component" value="Unassembled WGS sequence"/>
</dbReference>
<dbReference type="Pfam" id="PF00078">
    <property type="entry name" value="RVT_1"/>
    <property type="match status" value="1"/>
</dbReference>
<evidence type="ECO:0000313" key="2">
    <source>
        <dbReference type="EMBL" id="CAB4273082.1"/>
    </source>
</evidence>
<dbReference type="EMBL" id="CAEKDK010000003">
    <property type="protein sequence ID" value="CAB4273082.1"/>
    <property type="molecule type" value="Genomic_DNA"/>
</dbReference>
<dbReference type="InterPro" id="IPR036397">
    <property type="entry name" value="RNaseH_sf"/>
</dbReference>
<dbReference type="PANTHER" id="PTHR33116:SF86">
    <property type="entry name" value="REVERSE TRANSCRIPTASE DOMAIN-CONTAINING PROTEIN"/>
    <property type="match status" value="1"/>
</dbReference>
<dbReference type="GO" id="GO:0004523">
    <property type="term" value="F:RNA-DNA hybrid ribonuclease activity"/>
    <property type="evidence" value="ECO:0007669"/>
    <property type="project" value="InterPro"/>
</dbReference>
<dbReference type="CDD" id="cd06222">
    <property type="entry name" value="RNase_H_like"/>
    <property type="match status" value="1"/>
</dbReference>
<evidence type="ECO:0000313" key="3">
    <source>
        <dbReference type="Proteomes" id="UP000507222"/>
    </source>
</evidence>
<reference evidence="2 3" key="1">
    <citation type="submission" date="2020-05" db="EMBL/GenBank/DDBJ databases">
        <authorList>
            <person name="Campoy J."/>
            <person name="Schneeberger K."/>
            <person name="Spophaly S."/>
        </authorList>
    </citation>
    <scope>NUCLEOTIDE SEQUENCE [LARGE SCALE GENOMIC DNA]</scope>
    <source>
        <strain evidence="2">PruArmRojPasFocal</strain>
    </source>
</reference>
<dbReference type="Gene3D" id="3.30.420.10">
    <property type="entry name" value="Ribonuclease H-like superfamily/Ribonuclease H"/>
    <property type="match status" value="1"/>
</dbReference>
<gene>
    <name evidence="2" type="ORF">CURHAP_LOCUS20161</name>
</gene>
<proteinExistence type="predicted"/>
<organism evidence="2 3">
    <name type="scientific">Prunus armeniaca</name>
    <name type="common">Apricot</name>
    <name type="synonym">Armeniaca vulgaris</name>
    <dbReference type="NCBI Taxonomy" id="36596"/>
    <lineage>
        <taxon>Eukaryota</taxon>
        <taxon>Viridiplantae</taxon>
        <taxon>Streptophyta</taxon>
        <taxon>Embryophyta</taxon>
        <taxon>Tracheophyta</taxon>
        <taxon>Spermatophyta</taxon>
        <taxon>Magnoliopsida</taxon>
        <taxon>eudicotyledons</taxon>
        <taxon>Gunneridae</taxon>
        <taxon>Pentapetalae</taxon>
        <taxon>rosids</taxon>
        <taxon>fabids</taxon>
        <taxon>Rosales</taxon>
        <taxon>Rosaceae</taxon>
        <taxon>Amygdaloideae</taxon>
        <taxon>Amygdaleae</taxon>
        <taxon>Prunus</taxon>
    </lineage>
</organism>
<accession>A0A6J5UAY2</accession>